<dbReference type="AlphaFoldDB" id="A0A932HY11"/>
<gene>
    <name evidence="5" type="ORF">HYZ11_09365</name>
</gene>
<name>A0A932HY11_UNCTE</name>
<dbReference type="PRINTS" id="PR00081">
    <property type="entry name" value="GDHRDH"/>
</dbReference>
<dbReference type="Proteomes" id="UP000782312">
    <property type="component" value="Unassembled WGS sequence"/>
</dbReference>
<accession>A0A932HY11</accession>
<dbReference type="PANTHER" id="PTHR43963">
    <property type="entry name" value="CARBONYL REDUCTASE 1-RELATED"/>
    <property type="match status" value="1"/>
</dbReference>
<evidence type="ECO:0000313" key="6">
    <source>
        <dbReference type="Proteomes" id="UP000782312"/>
    </source>
</evidence>
<dbReference type="GO" id="GO:0016616">
    <property type="term" value="F:oxidoreductase activity, acting on the CH-OH group of donors, NAD or NADP as acceptor"/>
    <property type="evidence" value="ECO:0007669"/>
    <property type="project" value="InterPro"/>
</dbReference>
<sequence length="234" mass="24605">MAGERVAAVTGGNRGIGLAICRGLAARGVGVLLTARDAGKGEAAAAALRKEDLPVRFHPLDASDEKSIEALAAFIEKEYGRLDILVNNAAIRNDWDHRALDVPVEVLRAAMETNALGPLLLCQRLAPLLRKSRAGRVVNVSSGMGSLAQMGGGSPAYRLSKVALNAITRQLADELKGSGVLVNACHPGWVRTEMGGEGASRTPEEGADTAVWLALLPEGGPTGGFFRDHQPMPW</sequence>
<comment type="caution">
    <text evidence="5">The sequence shown here is derived from an EMBL/GenBank/DDBJ whole genome shotgun (WGS) entry which is preliminary data.</text>
</comment>
<dbReference type="Gene3D" id="3.40.50.720">
    <property type="entry name" value="NAD(P)-binding Rossmann-like Domain"/>
    <property type="match status" value="1"/>
</dbReference>
<reference evidence="5" key="1">
    <citation type="submission" date="2020-07" db="EMBL/GenBank/DDBJ databases">
        <title>Huge and variable diversity of episymbiotic CPR bacteria and DPANN archaea in groundwater ecosystems.</title>
        <authorList>
            <person name="He C.Y."/>
            <person name="Keren R."/>
            <person name="Whittaker M."/>
            <person name="Farag I.F."/>
            <person name="Doudna J."/>
            <person name="Cate J.H.D."/>
            <person name="Banfield J.F."/>
        </authorList>
    </citation>
    <scope>NUCLEOTIDE SEQUENCE</scope>
    <source>
        <strain evidence="5">NC_groundwater_763_Ag_S-0.2um_68_21</strain>
    </source>
</reference>
<evidence type="ECO:0000256" key="4">
    <source>
        <dbReference type="RuleBase" id="RU000363"/>
    </source>
</evidence>
<proteinExistence type="inferred from homology"/>
<evidence type="ECO:0000256" key="1">
    <source>
        <dbReference type="ARBA" id="ARBA00006484"/>
    </source>
</evidence>
<evidence type="ECO:0000256" key="3">
    <source>
        <dbReference type="ARBA" id="ARBA00023002"/>
    </source>
</evidence>
<keyword evidence="3" id="KW-0560">Oxidoreductase</keyword>
<organism evidence="5 6">
    <name type="scientific">Tectimicrobiota bacterium</name>
    <dbReference type="NCBI Taxonomy" id="2528274"/>
    <lineage>
        <taxon>Bacteria</taxon>
        <taxon>Pseudomonadati</taxon>
        <taxon>Nitrospinota/Tectimicrobiota group</taxon>
        <taxon>Candidatus Tectimicrobiota</taxon>
    </lineage>
</organism>
<dbReference type="PRINTS" id="PR00080">
    <property type="entry name" value="SDRFAMILY"/>
</dbReference>
<dbReference type="PANTHER" id="PTHR43963:SF6">
    <property type="entry name" value="CHAIN DEHYDROGENASE FAMILY PROTEIN, PUTATIVE (AFU_ORTHOLOGUE AFUA_3G15350)-RELATED"/>
    <property type="match status" value="1"/>
</dbReference>
<dbReference type="InterPro" id="IPR045313">
    <property type="entry name" value="CBR1-like"/>
</dbReference>
<dbReference type="SUPFAM" id="SSF51735">
    <property type="entry name" value="NAD(P)-binding Rossmann-fold domains"/>
    <property type="match status" value="1"/>
</dbReference>
<comment type="similarity">
    <text evidence="1 4">Belongs to the short-chain dehydrogenases/reductases (SDR) family.</text>
</comment>
<dbReference type="EMBL" id="JACPUR010000019">
    <property type="protein sequence ID" value="MBI3127799.1"/>
    <property type="molecule type" value="Genomic_DNA"/>
</dbReference>
<dbReference type="InterPro" id="IPR036291">
    <property type="entry name" value="NAD(P)-bd_dom_sf"/>
</dbReference>
<dbReference type="CDD" id="cd05324">
    <property type="entry name" value="carb_red_PTCR-like_SDR_c"/>
    <property type="match status" value="1"/>
</dbReference>
<dbReference type="Pfam" id="PF00106">
    <property type="entry name" value="adh_short"/>
    <property type="match status" value="1"/>
</dbReference>
<dbReference type="InterPro" id="IPR002347">
    <property type="entry name" value="SDR_fam"/>
</dbReference>
<evidence type="ECO:0000256" key="2">
    <source>
        <dbReference type="ARBA" id="ARBA00022857"/>
    </source>
</evidence>
<evidence type="ECO:0000313" key="5">
    <source>
        <dbReference type="EMBL" id="MBI3127799.1"/>
    </source>
</evidence>
<protein>
    <submittedName>
        <fullName evidence="5">SDR family oxidoreductase</fullName>
    </submittedName>
</protein>
<keyword evidence="2" id="KW-0521">NADP</keyword>